<evidence type="ECO:0000313" key="10">
    <source>
        <dbReference type="Proteomes" id="UP000197024"/>
    </source>
</evidence>
<sequence>MNPAAAVRRRSYQSFIMALTVSRIASGAVAMAWPATTAQVMVHWSLNPGQVGLVQTVANVAHGLALFVAGWGADRYGAARVFRVSNWLAAVAFVGCVVFARTGPAASILFALLLACLGGAYAPALMLAAGNAPEGRRGAAVGWTLGGAFFGYFVVLVGAGLAGPNSPPQYLWCWLVPLALLAALTGDAAARRCAPPPKSQPASRSDLGKILRSRTSVLLTLGYSAHAWELLGMWAWAPAFLLLVLHEGGMAPVLAGLVTAAALHLSGALATLTSGAMSDRCGRRPTLVALALGGAACSFAFGWLQPFGAAVLVLVAVLYGFTTVGDSVVLKTAMVEATPPDMLGRVLAVRSIVGFSVGALAPGAVGLVLDATNPGDGVPQVWGWGFAALGCGGLLAAGCGLGLRPARAGREALEEVGPSGP</sequence>
<dbReference type="PROSITE" id="PS50850">
    <property type="entry name" value="MFS"/>
    <property type="match status" value="1"/>
</dbReference>
<evidence type="ECO:0000256" key="2">
    <source>
        <dbReference type="ARBA" id="ARBA00022448"/>
    </source>
</evidence>
<evidence type="ECO:0000256" key="6">
    <source>
        <dbReference type="ARBA" id="ARBA00023136"/>
    </source>
</evidence>
<dbReference type="InterPro" id="IPR036259">
    <property type="entry name" value="MFS_trans_sf"/>
</dbReference>
<keyword evidence="4 7" id="KW-0812">Transmembrane</keyword>
<evidence type="ECO:0000256" key="5">
    <source>
        <dbReference type="ARBA" id="ARBA00022989"/>
    </source>
</evidence>
<evidence type="ECO:0000256" key="4">
    <source>
        <dbReference type="ARBA" id="ARBA00022692"/>
    </source>
</evidence>
<dbReference type="AlphaFoldDB" id="A0A1Z3LVQ5"/>
<dbReference type="GO" id="GO:0022857">
    <property type="term" value="F:transmembrane transporter activity"/>
    <property type="evidence" value="ECO:0007669"/>
    <property type="project" value="InterPro"/>
</dbReference>
<dbReference type="Proteomes" id="UP000197024">
    <property type="component" value="Chromosome"/>
</dbReference>
<keyword evidence="6 7" id="KW-0472">Membrane</keyword>
<dbReference type="PANTHER" id="PTHR23517:SF3">
    <property type="entry name" value="INTEGRAL MEMBRANE TRANSPORT PROTEIN"/>
    <property type="match status" value="1"/>
</dbReference>
<evidence type="ECO:0000256" key="3">
    <source>
        <dbReference type="ARBA" id="ARBA00022475"/>
    </source>
</evidence>
<feature type="transmembrane region" description="Helical" evidence="7">
    <location>
        <begin position="285"/>
        <end position="304"/>
    </location>
</feature>
<dbReference type="Gene3D" id="1.20.1250.20">
    <property type="entry name" value="MFS general substrate transporter like domains"/>
    <property type="match status" value="2"/>
</dbReference>
<accession>A0A1Z3LVQ5</accession>
<feature type="transmembrane region" description="Helical" evidence="7">
    <location>
        <begin position="53"/>
        <end position="72"/>
    </location>
</feature>
<feature type="transmembrane region" description="Helical" evidence="7">
    <location>
        <begin position="84"/>
        <end position="102"/>
    </location>
</feature>
<feature type="transmembrane region" description="Helical" evidence="7">
    <location>
        <begin position="108"/>
        <end position="128"/>
    </location>
</feature>
<dbReference type="Pfam" id="PF07690">
    <property type="entry name" value="MFS_1"/>
    <property type="match status" value="1"/>
</dbReference>
<reference evidence="9 10" key="2">
    <citation type="submission" date="2017-06" db="EMBL/GenBank/DDBJ databases">
        <authorList>
            <person name="Kim H.J."/>
            <person name="Triplett B.A."/>
        </authorList>
    </citation>
    <scope>NUCLEOTIDE SEQUENCE [LARGE SCALE GENOMIC DNA]</scope>
    <source>
        <strain evidence="9 10">BZC3</strain>
    </source>
</reference>
<evidence type="ECO:0000256" key="1">
    <source>
        <dbReference type="ARBA" id="ARBA00004651"/>
    </source>
</evidence>
<reference evidence="9 10" key="1">
    <citation type="submission" date="2017-06" db="EMBL/GenBank/DDBJ databases">
        <title>Biodegradation of gentamicin by bacterial consortia AMQD4 in synthetic medium and raw gentamicin sewage.</title>
        <authorList>
            <person name="Chang H."/>
            <person name="Feng Y."/>
            <person name="Li Z."/>
            <person name="Xue J."/>
            <person name="Cheng D."/>
        </authorList>
    </citation>
    <scope>NUCLEOTIDE SEQUENCE [LARGE SCALE GENOMIC DNA]</scope>
    <source>
        <strain evidence="9 10">BZC3</strain>
    </source>
</reference>
<evidence type="ECO:0000256" key="7">
    <source>
        <dbReference type="SAM" id="Phobius"/>
    </source>
</evidence>
<dbReference type="InterPro" id="IPR020846">
    <property type="entry name" value="MFS_dom"/>
</dbReference>
<feature type="transmembrane region" description="Helical" evidence="7">
    <location>
        <begin position="381"/>
        <end position="403"/>
    </location>
</feature>
<name>A0A1Z3LVQ5_BREDI</name>
<feature type="transmembrane region" description="Helical" evidence="7">
    <location>
        <begin position="310"/>
        <end position="330"/>
    </location>
</feature>
<feature type="transmembrane region" description="Helical" evidence="7">
    <location>
        <begin position="169"/>
        <end position="190"/>
    </location>
</feature>
<feature type="transmembrane region" description="Helical" evidence="7">
    <location>
        <begin position="342"/>
        <end position="369"/>
    </location>
</feature>
<dbReference type="InterPro" id="IPR011701">
    <property type="entry name" value="MFS"/>
</dbReference>
<feature type="transmembrane region" description="Helical" evidence="7">
    <location>
        <begin position="140"/>
        <end position="163"/>
    </location>
</feature>
<evidence type="ECO:0000313" key="9">
    <source>
        <dbReference type="EMBL" id="ASD26205.1"/>
    </source>
</evidence>
<feature type="transmembrane region" description="Helical" evidence="7">
    <location>
        <begin position="217"/>
        <end position="237"/>
    </location>
</feature>
<feature type="transmembrane region" description="Helical" evidence="7">
    <location>
        <begin position="12"/>
        <end position="33"/>
    </location>
</feature>
<keyword evidence="3" id="KW-1003">Cell membrane</keyword>
<evidence type="ECO:0000259" key="8">
    <source>
        <dbReference type="PROSITE" id="PS50850"/>
    </source>
</evidence>
<gene>
    <name evidence="9" type="ORF">CD943_04465</name>
</gene>
<dbReference type="EMBL" id="CP021995">
    <property type="protein sequence ID" value="ASD26205.1"/>
    <property type="molecule type" value="Genomic_DNA"/>
</dbReference>
<comment type="subcellular location">
    <subcellularLocation>
        <location evidence="1">Cell membrane</location>
        <topology evidence="1">Multi-pass membrane protein</topology>
    </subcellularLocation>
</comment>
<feature type="domain" description="Major facilitator superfamily (MFS) profile" evidence="8">
    <location>
        <begin position="215"/>
        <end position="421"/>
    </location>
</feature>
<organism evidence="9 10">
    <name type="scientific">Brevundimonas diminuta</name>
    <name type="common">Pseudomonas diminuta</name>
    <dbReference type="NCBI Taxonomy" id="293"/>
    <lineage>
        <taxon>Bacteria</taxon>
        <taxon>Pseudomonadati</taxon>
        <taxon>Pseudomonadota</taxon>
        <taxon>Alphaproteobacteria</taxon>
        <taxon>Caulobacterales</taxon>
        <taxon>Caulobacteraceae</taxon>
        <taxon>Brevundimonas</taxon>
    </lineage>
</organism>
<keyword evidence="2" id="KW-0813">Transport</keyword>
<feature type="transmembrane region" description="Helical" evidence="7">
    <location>
        <begin position="249"/>
        <end position="273"/>
    </location>
</feature>
<keyword evidence="5 7" id="KW-1133">Transmembrane helix</keyword>
<protein>
    <submittedName>
        <fullName evidence="9">MFS transporter</fullName>
    </submittedName>
</protein>
<dbReference type="SUPFAM" id="SSF103473">
    <property type="entry name" value="MFS general substrate transporter"/>
    <property type="match status" value="1"/>
</dbReference>
<proteinExistence type="predicted"/>
<dbReference type="GO" id="GO:0005886">
    <property type="term" value="C:plasma membrane"/>
    <property type="evidence" value="ECO:0007669"/>
    <property type="project" value="UniProtKB-SubCell"/>
</dbReference>
<dbReference type="InterPro" id="IPR050171">
    <property type="entry name" value="MFS_Transporters"/>
</dbReference>
<dbReference type="PANTHER" id="PTHR23517">
    <property type="entry name" value="RESISTANCE PROTEIN MDTM, PUTATIVE-RELATED-RELATED"/>
    <property type="match status" value="1"/>
</dbReference>